<reference evidence="1 2" key="1">
    <citation type="journal article" date="2015" name="Microbiome">
        <title>Genomic resolution of linkages in carbon, nitrogen, and sulfur cycling among widespread estuary sediment bacteria.</title>
        <authorList>
            <person name="Baker B.J."/>
            <person name="Lazar C.S."/>
            <person name="Teske A.P."/>
            <person name="Dick G.J."/>
        </authorList>
    </citation>
    <scope>NUCLEOTIDE SEQUENCE [LARGE SCALE GENOMIC DNA]</scope>
    <source>
        <strain evidence="1">SM23_42</strain>
    </source>
</reference>
<evidence type="ECO:0008006" key="3">
    <source>
        <dbReference type="Google" id="ProtNLM"/>
    </source>
</evidence>
<accession>A0A0S8FYD6</accession>
<comment type="caution">
    <text evidence="1">The sequence shown here is derived from an EMBL/GenBank/DDBJ whole genome shotgun (WGS) entry which is preliminary data.</text>
</comment>
<dbReference type="AlphaFoldDB" id="A0A0S8FYD6"/>
<dbReference type="EMBL" id="LJUJ01000001">
    <property type="protein sequence ID" value="KPK64859.1"/>
    <property type="molecule type" value="Genomic_DNA"/>
</dbReference>
<gene>
    <name evidence="1" type="ORF">AMJ83_01435</name>
</gene>
<proteinExistence type="predicted"/>
<protein>
    <recommendedName>
        <fullName evidence="3">DUF5723 domain-containing protein</fullName>
    </recommendedName>
</protein>
<organism evidence="1 2">
    <name type="scientific">candidate division WOR_3 bacterium SM23_42</name>
    <dbReference type="NCBI Taxonomy" id="1703779"/>
    <lineage>
        <taxon>Bacteria</taxon>
        <taxon>Bacteria division WOR-3</taxon>
    </lineage>
</organism>
<dbReference type="Proteomes" id="UP000051373">
    <property type="component" value="Unassembled WGS sequence"/>
</dbReference>
<name>A0A0S8FYD6_UNCW3</name>
<evidence type="ECO:0000313" key="1">
    <source>
        <dbReference type="EMBL" id="KPK64859.1"/>
    </source>
</evidence>
<sequence>MIVIFLLAVESSYFLQLSPGVMSGGLGGSSVTINEGLSVFHNPAYVQDAQLNVTLSRWFYSTNYLTLGATHSDYSFGISYLNYGRIQGYDASGNPTSVFTPYNLCVALGRRFGPAGLALKGFVEKIAEHTYYGLCGTAALHMTYKQLCIGMKLENLGKEISKNTTIPTFLSIGLKYNIAQEIDVIAEAKGPRIEINSGIIYSYKNLRLLAGSRYRQADNLASASRLNVSINDFALTGGLIIDIEDYAIGYSIIYGHLSIVHQFSLTVIP</sequence>
<evidence type="ECO:0000313" key="2">
    <source>
        <dbReference type="Proteomes" id="UP000051373"/>
    </source>
</evidence>